<evidence type="ECO:0000313" key="3">
    <source>
        <dbReference type="Proteomes" id="UP001447516"/>
    </source>
</evidence>
<proteinExistence type="predicted"/>
<dbReference type="EMBL" id="JBDJAW010000055">
    <property type="protein sequence ID" value="MEN3540647.1"/>
    <property type="molecule type" value="Genomic_DNA"/>
</dbReference>
<feature type="compositionally biased region" description="Low complexity" evidence="1">
    <location>
        <begin position="59"/>
        <end position="97"/>
    </location>
</feature>
<keyword evidence="3" id="KW-1185">Reference proteome</keyword>
<gene>
    <name evidence="2" type="ORF">AAH991_36420</name>
</gene>
<dbReference type="Proteomes" id="UP001447516">
    <property type="component" value="Unassembled WGS sequence"/>
</dbReference>
<feature type="compositionally biased region" description="Pro residues" evidence="1">
    <location>
        <begin position="98"/>
        <end position="108"/>
    </location>
</feature>
<reference evidence="2 3" key="1">
    <citation type="submission" date="2024-05" db="EMBL/GenBank/DDBJ databases">
        <title>Microbispora sp.ZYX-F-249.</title>
        <authorList>
            <person name="Xie H."/>
        </authorList>
    </citation>
    <scope>NUCLEOTIDE SEQUENCE [LARGE SCALE GENOMIC DNA]</scope>
    <source>
        <strain evidence="2 3">ZYX-F-249</strain>
    </source>
</reference>
<evidence type="ECO:0000256" key="1">
    <source>
        <dbReference type="SAM" id="MobiDB-lite"/>
    </source>
</evidence>
<dbReference type="RefSeq" id="WP_346230497.1">
    <property type="nucleotide sequence ID" value="NZ_JBDJAW010000055.1"/>
</dbReference>
<sequence>MANSRLKPKPITGFGRAAEPAEEPAPAPAPEPAIEPAPPSVPSAAVASKLEEPAKQDSPAKAPAPAEATATAAAVPVAPVTEEPPAEQAAATVVSVPAPVPETVPTPAPVQADPPLQERPPVAEERPAVTAPAQELGDAGPEHDEDYEQEKPEPEREVAERPRTRPVSRGAVSRMPSARAILELPRTPASASSGVTLGQAGRAVAASYLLASEGDERWAKFSIRLPEDLHRRSVRAMNRLRKMLRRRGLGTNHVWNAALAVMTPADLDVCVEWARARRQASDGIEAPSRSTTVHPAVKEAMTDLEGDLREHARHGLVGYLIAEIINRFLDRLEAELPDVNDSAV</sequence>
<protein>
    <submittedName>
        <fullName evidence="2">Uncharacterized protein</fullName>
    </submittedName>
</protein>
<evidence type="ECO:0000313" key="2">
    <source>
        <dbReference type="EMBL" id="MEN3540647.1"/>
    </source>
</evidence>
<feature type="region of interest" description="Disordered" evidence="1">
    <location>
        <begin position="1"/>
        <end position="174"/>
    </location>
</feature>
<comment type="caution">
    <text evidence="2">The sequence shown here is derived from an EMBL/GenBank/DDBJ whole genome shotgun (WGS) entry which is preliminary data.</text>
</comment>
<feature type="compositionally biased region" description="Pro residues" evidence="1">
    <location>
        <begin position="23"/>
        <end position="41"/>
    </location>
</feature>
<feature type="compositionally biased region" description="Basic and acidic residues" evidence="1">
    <location>
        <begin position="149"/>
        <end position="163"/>
    </location>
</feature>
<name>A0ABV0B2T9_9ACTN</name>
<organism evidence="2 3">
    <name type="scientific">Microbispora maris</name>
    <dbReference type="NCBI Taxonomy" id="3144104"/>
    <lineage>
        <taxon>Bacteria</taxon>
        <taxon>Bacillati</taxon>
        <taxon>Actinomycetota</taxon>
        <taxon>Actinomycetes</taxon>
        <taxon>Streptosporangiales</taxon>
        <taxon>Streptosporangiaceae</taxon>
        <taxon>Microbispora</taxon>
    </lineage>
</organism>
<accession>A0ABV0B2T9</accession>